<feature type="region of interest" description="Disordered" evidence="3">
    <location>
        <begin position="36"/>
        <end position="80"/>
    </location>
</feature>
<name>A0A4Q5MWI9_9MICO</name>
<dbReference type="NCBIfam" id="TIGR00026">
    <property type="entry name" value="hi_GC_TIGR00026"/>
    <property type="match status" value="1"/>
</dbReference>
<evidence type="ECO:0000256" key="1">
    <source>
        <dbReference type="ARBA" id="ARBA00008710"/>
    </source>
</evidence>
<dbReference type="RefSeq" id="WP_130103708.1">
    <property type="nucleotide sequence ID" value="NZ_SDWW01000046.1"/>
</dbReference>
<feature type="compositionally biased region" description="Basic and acidic residues" evidence="3">
    <location>
        <begin position="36"/>
        <end position="46"/>
    </location>
</feature>
<dbReference type="GO" id="GO:0016491">
    <property type="term" value="F:oxidoreductase activity"/>
    <property type="evidence" value="ECO:0007669"/>
    <property type="project" value="InterPro"/>
</dbReference>
<dbReference type="PANTHER" id="PTHR39428">
    <property type="entry name" value="F420H(2)-DEPENDENT QUINONE REDUCTASE RV1261C"/>
    <property type="match status" value="1"/>
</dbReference>
<dbReference type="GO" id="GO:0005886">
    <property type="term" value="C:plasma membrane"/>
    <property type="evidence" value="ECO:0007669"/>
    <property type="project" value="TreeGrafter"/>
</dbReference>
<evidence type="ECO:0000256" key="3">
    <source>
        <dbReference type="SAM" id="MobiDB-lite"/>
    </source>
</evidence>
<proteinExistence type="inferred from homology"/>
<comment type="caution">
    <text evidence="4">The sequence shown here is derived from an EMBL/GenBank/DDBJ whole genome shotgun (WGS) entry which is preliminary data.</text>
</comment>
<dbReference type="PANTHER" id="PTHR39428:SF1">
    <property type="entry name" value="F420H(2)-DEPENDENT QUINONE REDUCTASE RV1261C"/>
    <property type="match status" value="1"/>
</dbReference>
<accession>A0A4Q5MWI9</accession>
<feature type="compositionally biased region" description="Basic and acidic residues" evidence="3">
    <location>
        <begin position="102"/>
        <end position="114"/>
    </location>
</feature>
<dbReference type="OrthoDB" id="8225825at2"/>
<dbReference type="InterPro" id="IPR012349">
    <property type="entry name" value="Split_barrel_FMN-bd"/>
</dbReference>
<dbReference type="EMBL" id="SDWW01000046">
    <property type="protein sequence ID" value="RYV49946.1"/>
    <property type="molecule type" value="Genomic_DNA"/>
</dbReference>
<feature type="region of interest" description="Disordered" evidence="3">
    <location>
        <begin position="92"/>
        <end position="152"/>
    </location>
</feature>
<dbReference type="Proteomes" id="UP000293764">
    <property type="component" value="Unassembled WGS sequence"/>
</dbReference>
<dbReference type="InterPro" id="IPR004378">
    <property type="entry name" value="F420H2_quin_Rdtase"/>
</dbReference>
<dbReference type="Gene3D" id="2.30.110.10">
    <property type="entry name" value="Electron Transport, Fmn-binding Protein, Chain A"/>
    <property type="match status" value="1"/>
</dbReference>
<evidence type="ECO:0000313" key="4">
    <source>
        <dbReference type="EMBL" id="RYV49946.1"/>
    </source>
</evidence>
<gene>
    <name evidence="4" type="ORF">EUA98_16055</name>
</gene>
<comment type="similarity">
    <text evidence="1">Belongs to the F420H(2)-dependent quinone reductase family.</text>
</comment>
<comment type="catalytic activity">
    <reaction evidence="2">
        <text>oxidized coenzyme F420-(gamma-L-Glu)(n) + a quinol + H(+) = reduced coenzyme F420-(gamma-L-Glu)(n) + a quinone</text>
        <dbReference type="Rhea" id="RHEA:39663"/>
        <dbReference type="Rhea" id="RHEA-COMP:12939"/>
        <dbReference type="Rhea" id="RHEA-COMP:14378"/>
        <dbReference type="ChEBI" id="CHEBI:15378"/>
        <dbReference type="ChEBI" id="CHEBI:24646"/>
        <dbReference type="ChEBI" id="CHEBI:132124"/>
        <dbReference type="ChEBI" id="CHEBI:133980"/>
        <dbReference type="ChEBI" id="CHEBI:139511"/>
    </reaction>
</comment>
<reference evidence="4 5" key="1">
    <citation type="submission" date="2019-01" db="EMBL/GenBank/DDBJ databases">
        <title>Novel species of Cellulomonas.</title>
        <authorList>
            <person name="Liu Q."/>
            <person name="Xin Y.-H."/>
        </authorList>
    </citation>
    <scope>NUCLEOTIDE SEQUENCE [LARGE SCALE GENOMIC DNA]</scope>
    <source>
        <strain evidence="4 5">HLT2-17</strain>
    </source>
</reference>
<organism evidence="4 5">
    <name type="scientific">Pengzhenrongella frigida</name>
    <dbReference type="NCBI Taxonomy" id="1259133"/>
    <lineage>
        <taxon>Bacteria</taxon>
        <taxon>Bacillati</taxon>
        <taxon>Actinomycetota</taxon>
        <taxon>Actinomycetes</taxon>
        <taxon>Micrococcales</taxon>
        <taxon>Pengzhenrongella</taxon>
    </lineage>
</organism>
<sequence length="250" mass="27070">MEERVAGGGLETEDREELLAATGVALGERLEDVKSCHRGERGHDEAAYAVAAGSSRSRRRQNGGHGLRGPGAASRVDARRLTTRLPRRILDLNPGSAVTEASVEHPEARADASRQSRWSVDVPGPARSTVQREQGRPRPADPTPGRRTGVPRSTCVRYLDTGDGLVVWGTGSGSPRDPDWFRNLRAAQVAEVQLRARRLRARPHELIGAERDAMWNDVVLVAAPEVAKFARRAGRTIPVARLEPIGTGPA</sequence>
<evidence type="ECO:0000256" key="2">
    <source>
        <dbReference type="ARBA" id="ARBA00049106"/>
    </source>
</evidence>
<evidence type="ECO:0000313" key="5">
    <source>
        <dbReference type="Proteomes" id="UP000293764"/>
    </source>
</evidence>
<keyword evidence="5" id="KW-1185">Reference proteome</keyword>
<dbReference type="AlphaFoldDB" id="A0A4Q5MWI9"/>
<dbReference type="GO" id="GO:0070967">
    <property type="term" value="F:coenzyme F420 binding"/>
    <property type="evidence" value="ECO:0007669"/>
    <property type="project" value="TreeGrafter"/>
</dbReference>
<dbReference type="Pfam" id="PF04075">
    <property type="entry name" value="F420H2_quin_red"/>
    <property type="match status" value="1"/>
</dbReference>
<protein>
    <submittedName>
        <fullName evidence="4">Nitroreductase family deazaflavin-dependent oxidoreductase</fullName>
    </submittedName>
</protein>